<proteinExistence type="predicted"/>
<sequence length="54" mass="6206">MARHSSRTNVTPALRAFYRHLATRHYQINRGRVLQGPARHVRTDWNAPVATIAL</sequence>
<dbReference type="RefSeq" id="YP_009287637.1">
    <property type="nucleotide sequence ID" value="NC_031074.1"/>
</dbReference>
<evidence type="ECO:0000313" key="1">
    <source>
        <dbReference type="EMBL" id="AOE43858.1"/>
    </source>
</evidence>
<dbReference type="GeneID" id="29080433"/>
<protein>
    <submittedName>
        <fullName evidence="1">Uncharacterized protein</fullName>
    </submittedName>
</protein>
<dbReference type="Proteomes" id="UP000202170">
    <property type="component" value="Segment"/>
</dbReference>
<gene>
    <name evidence="1" type="primary">169</name>
    <name evidence="1" type="ORF">SEA_BANTAM_169</name>
</gene>
<evidence type="ECO:0000313" key="2">
    <source>
        <dbReference type="Proteomes" id="UP000202170"/>
    </source>
</evidence>
<organism evidence="1 2">
    <name type="scientific">Gordonia phage Bantam</name>
    <dbReference type="NCBI Taxonomy" id="1887641"/>
    <lineage>
        <taxon>Viruses</taxon>
        <taxon>Duplodnaviria</taxon>
        <taxon>Heunggongvirae</taxon>
        <taxon>Uroviricota</taxon>
        <taxon>Caudoviricetes</taxon>
        <taxon>Bantamvirus</taxon>
        <taxon>Bantamvirus bantam</taxon>
    </lineage>
</organism>
<dbReference type="KEGG" id="vg:29080433"/>
<reference evidence="2" key="1">
    <citation type="submission" date="2016-07" db="EMBL/GenBank/DDBJ databases">
        <authorList>
            <person name="Florea S."/>
            <person name="Webb J.S."/>
            <person name="Jaromczyk J."/>
            <person name="Schardl C.L."/>
        </authorList>
    </citation>
    <scope>NUCLEOTIDE SEQUENCE [LARGE SCALE GENOMIC DNA]</scope>
</reference>
<name>A0A1B3AYL2_9CAUD</name>
<dbReference type="EMBL" id="KX557272">
    <property type="protein sequence ID" value="AOE43858.1"/>
    <property type="molecule type" value="Genomic_DNA"/>
</dbReference>
<accession>A0A1B3AYL2</accession>
<keyword evidence="2" id="KW-1185">Reference proteome</keyword>